<dbReference type="PANTHER" id="PTHR12236:SF79">
    <property type="entry name" value="CUTICULAR PROTEIN 50CB-RELATED"/>
    <property type="match status" value="1"/>
</dbReference>
<evidence type="ECO:0000256" key="3">
    <source>
        <dbReference type="SAM" id="MobiDB-lite"/>
    </source>
</evidence>
<protein>
    <submittedName>
        <fullName evidence="4">Pro-resilin</fullName>
    </submittedName>
</protein>
<dbReference type="Proteomes" id="UP000440578">
    <property type="component" value="Unassembled WGS sequence"/>
</dbReference>
<dbReference type="PANTHER" id="PTHR12236">
    <property type="entry name" value="STRUCTURAL CONTITUENT OF CUTICLE"/>
    <property type="match status" value="1"/>
</dbReference>
<evidence type="ECO:0000256" key="2">
    <source>
        <dbReference type="PROSITE-ProRule" id="PRU00497"/>
    </source>
</evidence>
<keyword evidence="5" id="KW-1185">Reference proteome</keyword>
<sequence length="278" mass="29692">MKPFDPPKYEFEYSVKDAASVNDYGQREERDGPSTAGSYEVRLPDTRLQRVVYTVDGDSGFIADVEFDGEAQHPAEYGSSAGGSGYAAPAQSYTPSYPEPARPAYEPAEPAATYRPAPSPPKAAIEYSQTSEPTTTTTTEPSVYGNKKLKFARVPSDVYDKPLFRSDYERAVGSRGGGSRKKKQPAPARYGPSAVLIGSDDDQYLVPGTPGLQKLLAAPWVSYKKAVDSYLAKEDLADDGEGAGKVTYAGGRDGDHPAEDSHGAASSAVPFGARISQN</sequence>
<organism evidence="4 5">
    <name type="scientific">Amphibalanus amphitrite</name>
    <name type="common">Striped barnacle</name>
    <name type="synonym">Balanus amphitrite</name>
    <dbReference type="NCBI Taxonomy" id="1232801"/>
    <lineage>
        <taxon>Eukaryota</taxon>
        <taxon>Metazoa</taxon>
        <taxon>Ecdysozoa</taxon>
        <taxon>Arthropoda</taxon>
        <taxon>Crustacea</taxon>
        <taxon>Multicrustacea</taxon>
        <taxon>Cirripedia</taxon>
        <taxon>Thoracica</taxon>
        <taxon>Thoracicalcarea</taxon>
        <taxon>Balanomorpha</taxon>
        <taxon>Balanoidea</taxon>
        <taxon>Balanidae</taxon>
        <taxon>Amphibalaninae</taxon>
        <taxon>Amphibalanus</taxon>
    </lineage>
</organism>
<feature type="region of interest" description="Disordered" evidence="3">
    <location>
        <begin position="240"/>
        <end position="278"/>
    </location>
</feature>
<evidence type="ECO:0000256" key="1">
    <source>
        <dbReference type="ARBA" id="ARBA00022460"/>
    </source>
</evidence>
<dbReference type="InterPro" id="IPR051217">
    <property type="entry name" value="Insect_Cuticle_Struc_Prot"/>
</dbReference>
<feature type="compositionally biased region" description="Low complexity" evidence="3">
    <location>
        <begin position="130"/>
        <end position="142"/>
    </location>
</feature>
<reference evidence="4 5" key="1">
    <citation type="submission" date="2019-07" db="EMBL/GenBank/DDBJ databases">
        <title>Draft genome assembly of a fouling barnacle, Amphibalanus amphitrite (Darwin, 1854): The first reference genome for Thecostraca.</title>
        <authorList>
            <person name="Kim W."/>
        </authorList>
    </citation>
    <scope>NUCLEOTIDE SEQUENCE [LARGE SCALE GENOMIC DNA]</scope>
    <source>
        <strain evidence="4">SNU_AA5</strain>
        <tissue evidence="4">Soma without cirri and trophi</tissue>
    </source>
</reference>
<feature type="region of interest" description="Disordered" evidence="3">
    <location>
        <begin position="73"/>
        <end position="142"/>
    </location>
</feature>
<feature type="compositionally biased region" description="Low complexity" evidence="3">
    <location>
        <begin position="102"/>
        <end position="116"/>
    </location>
</feature>
<name>A0A6A4VCW1_AMPAM</name>
<dbReference type="GO" id="GO:0042302">
    <property type="term" value="F:structural constituent of cuticle"/>
    <property type="evidence" value="ECO:0007669"/>
    <property type="project" value="UniProtKB-UniRule"/>
</dbReference>
<feature type="region of interest" description="Disordered" evidence="3">
    <location>
        <begin position="168"/>
        <end position="192"/>
    </location>
</feature>
<accession>A0A6A4VCW1</accession>
<feature type="region of interest" description="Disordered" evidence="3">
    <location>
        <begin position="16"/>
        <end position="41"/>
    </location>
</feature>
<dbReference type="OrthoDB" id="6595597at2759"/>
<keyword evidence="1 2" id="KW-0193">Cuticle</keyword>
<evidence type="ECO:0000313" key="4">
    <source>
        <dbReference type="EMBL" id="KAF0288268.1"/>
    </source>
</evidence>
<dbReference type="Pfam" id="PF00379">
    <property type="entry name" value="Chitin_bind_4"/>
    <property type="match status" value="1"/>
</dbReference>
<dbReference type="PROSITE" id="PS51155">
    <property type="entry name" value="CHIT_BIND_RR_2"/>
    <property type="match status" value="1"/>
</dbReference>
<feature type="compositionally biased region" description="Basic and acidic residues" evidence="3">
    <location>
        <begin position="252"/>
        <end position="262"/>
    </location>
</feature>
<evidence type="ECO:0000313" key="5">
    <source>
        <dbReference type="Proteomes" id="UP000440578"/>
    </source>
</evidence>
<dbReference type="GO" id="GO:0031012">
    <property type="term" value="C:extracellular matrix"/>
    <property type="evidence" value="ECO:0007669"/>
    <property type="project" value="TreeGrafter"/>
</dbReference>
<dbReference type="GO" id="GO:0005615">
    <property type="term" value="C:extracellular space"/>
    <property type="evidence" value="ECO:0007669"/>
    <property type="project" value="TreeGrafter"/>
</dbReference>
<dbReference type="EMBL" id="VIIS01002120">
    <property type="protein sequence ID" value="KAF0288268.1"/>
    <property type="molecule type" value="Genomic_DNA"/>
</dbReference>
<gene>
    <name evidence="4" type="primary">resilin_15</name>
    <name evidence="4" type="ORF">FJT64_013336</name>
</gene>
<comment type="caution">
    <text evidence="4">The sequence shown here is derived from an EMBL/GenBank/DDBJ whole genome shotgun (WGS) entry which is preliminary data.</text>
</comment>
<dbReference type="AlphaFoldDB" id="A0A6A4VCW1"/>
<proteinExistence type="predicted"/>
<dbReference type="InterPro" id="IPR000618">
    <property type="entry name" value="Insect_cuticle"/>
</dbReference>